<gene>
    <name evidence="1" type="ORF">DNHGIG_25740</name>
</gene>
<name>A0AAV4LGW1_9BACL</name>
<keyword evidence="2" id="KW-1185">Reference proteome</keyword>
<protein>
    <recommendedName>
        <fullName evidence="3">Terminase small subunit</fullName>
    </recommendedName>
</protein>
<sequence>MEEQKDKDHLLEFDDEFITVVSDYDEAVNRSLADASQSNTVTNAKRTRTYLNSEIPVRPCTDDCPHRARCKDFLRGRVKDKDLCKPELRQIKKWQIAFRKGDLDRLKDDVGTVAGSMAVQVSRLLEAVIEDGVIVENEKYDRFGNLVREKVAHPGLQQAANIMKTLGIDLGSFLMTPKAVKDAPPQVQVNVGVSAEEIHARFAARYGKKLPKQEHDSS</sequence>
<accession>A0AAV4LGW1</accession>
<reference evidence="1" key="1">
    <citation type="journal article" date="2023" name="Int. J. Syst. Evol. Microbiol.">
        <title>Collibacillus ludicampi gen. nov., sp. nov., a new soil bacterium of the family Alicyclobacillaceae.</title>
        <authorList>
            <person name="Jojima T."/>
            <person name="Ioku Y."/>
            <person name="Fukuta Y."/>
            <person name="Shirasaka N."/>
            <person name="Matsumura Y."/>
            <person name="Mori M."/>
        </authorList>
    </citation>
    <scope>NUCLEOTIDE SEQUENCE</scope>
    <source>
        <strain evidence="1">TP075</strain>
    </source>
</reference>
<comment type="caution">
    <text evidence="1">The sequence shown here is derived from an EMBL/GenBank/DDBJ whole genome shotgun (WGS) entry which is preliminary data.</text>
</comment>
<dbReference type="RefSeq" id="WP_282200049.1">
    <property type="nucleotide sequence ID" value="NZ_BOQE01000001.1"/>
</dbReference>
<dbReference type="AlphaFoldDB" id="A0AAV4LGW1"/>
<evidence type="ECO:0000313" key="1">
    <source>
        <dbReference type="EMBL" id="GIM47025.1"/>
    </source>
</evidence>
<organism evidence="1 2">
    <name type="scientific">Collibacillus ludicampi</name>
    <dbReference type="NCBI Taxonomy" id="2771369"/>
    <lineage>
        <taxon>Bacteria</taxon>
        <taxon>Bacillati</taxon>
        <taxon>Bacillota</taxon>
        <taxon>Bacilli</taxon>
        <taxon>Bacillales</taxon>
        <taxon>Alicyclobacillaceae</taxon>
        <taxon>Collibacillus</taxon>
    </lineage>
</organism>
<evidence type="ECO:0008006" key="3">
    <source>
        <dbReference type="Google" id="ProtNLM"/>
    </source>
</evidence>
<evidence type="ECO:0000313" key="2">
    <source>
        <dbReference type="Proteomes" id="UP001057291"/>
    </source>
</evidence>
<dbReference type="Proteomes" id="UP001057291">
    <property type="component" value="Unassembled WGS sequence"/>
</dbReference>
<dbReference type="EMBL" id="BOQE01000001">
    <property type="protein sequence ID" value="GIM47025.1"/>
    <property type="molecule type" value="Genomic_DNA"/>
</dbReference>
<proteinExistence type="predicted"/>